<comment type="caution">
    <text evidence="2">The sequence shown here is derived from an EMBL/GenBank/DDBJ whole genome shotgun (WGS) entry which is preliminary data.</text>
</comment>
<evidence type="ECO:0000313" key="2">
    <source>
        <dbReference type="EMBL" id="KAB8300724.1"/>
    </source>
</evidence>
<dbReference type="Proteomes" id="UP000440041">
    <property type="component" value="Unassembled WGS sequence"/>
</dbReference>
<organism evidence="2 3">
    <name type="scientific">Bifidobacterium apri</name>
    <dbReference type="NCBI Taxonomy" id="1769423"/>
    <lineage>
        <taxon>Bacteria</taxon>
        <taxon>Bacillati</taxon>
        <taxon>Actinomycetota</taxon>
        <taxon>Actinomycetes</taxon>
        <taxon>Bifidobacteriales</taxon>
        <taxon>Bifidobacteriaceae</taxon>
        <taxon>Bifidobacterium</taxon>
    </lineage>
</organism>
<accession>A0A6A2WFS0</accession>
<gene>
    <name evidence="2" type="ORF">DSM100238_0451</name>
</gene>
<feature type="region of interest" description="Disordered" evidence="1">
    <location>
        <begin position="45"/>
        <end position="110"/>
    </location>
</feature>
<evidence type="ECO:0000313" key="3">
    <source>
        <dbReference type="Proteomes" id="UP000440041"/>
    </source>
</evidence>
<proteinExistence type="predicted"/>
<name>A0A6A2WFS0_9BIFI</name>
<feature type="compositionally biased region" description="Basic and acidic residues" evidence="1">
    <location>
        <begin position="52"/>
        <end position="67"/>
    </location>
</feature>
<reference evidence="2 3" key="1">
    <citation type="submission" date="2019-09" db="EMBL/GenBank/DDBJ databases">
        <title>Characterization of the phylogenetic diversity of two novel species belonging to the genus Bifidobacterium: Bifidobacterium cebidarum sp. nov. and Bifidobacterium leontopitheci sp. nov.</title>
        <authorList>
            <person name="Lugli G.A."/>
            <person name="Duranti S."/>
            <person name="Milani C."/>
            <person name="Turroni F."/>
            <person name="Ventura M."/>
        </authorList>
    </citation>
    <scope>NUCLEOTIDE SEQUENCE [LARGE SCALE GENOMIC DNA]</scope>
    <source>
        <strain evidence="2 3">DSM 100238</strain>
    </source>
</reference>
<protein>
    <submittedName>
        <fullName evidence="2">Uncharacterized protein</fullName>
    </submittedName>
</protein>
<dbReference type="AlphaFoldDB" id="A0A6A2WFS0"/>
<sequence length="110" mass="12668">MATHHLCIVRTIIHIDHDTNRVRDQLNASFVHRSCIIRTSSISCLASGHSQSSEKTKRQDVHHKEFQSIHTPRRIHAPHAHPPPLTHPHASRTRRVQSDYRSLNNVNIDN</sequence>
<keyword evidence="3" id="KW-1185">Reference proteome</keyword>
<feature type="compositionally biased region" description="Polar residues" evidence="1">
    <location>
        <begin position="99"/>
        <end position="110"/>
    </location>
</feature>
<dbReference type="EMBL" id="WBSO01000002">
    <property type="protein sequence ID" value="KAB8300724.1"/>
    <property type="molecule type" value="Genomic_DNA"/>
</dbReference>
<evidence type="ECO:0000256" key="1">
    <source>
        <dbReference type="SAM" id="MobiDB-lite"/>
    </source>
</evidence>